<dbReference type="AlphaFoldDB" id="A0AAN9FWR8"/>
<comment type="caution">
    <text evidence="1">The sequence shown here is derived from an EMBL/GenBank/DDBJ whole genome shotgun (WGS) entry which is preliminary data.</text>
</comment>
<dbReference type="Proteomes" id="UP001359559">
    <property type="component" value="Unassembled WGS sequence"/>
</dbReference>
<dbReference type="EMBL" id="JAYKXN010000006">
    <property type="protein sequence ID" value="KAK7280483.1"/>
    <property type="molecule type" value="Genomic_DNA"/>
</dbReference>
<reference evidence="1 2" key="1">
    <citation type="submission" date="2024-01" db="EMBL/GenBank/DDBJ databases">
        <title>The genomes of 5 underutilized Papilionoideae crops provide insights into root nodulation and disease resistance.</title>
        <authorList>
            <person name="Yuan L."/>
        </authorList>
    </citation>
    <scope>NUCLEOTIDE SEQUENCE [LARGE SCALE GENOMIC DNA]</scope>
    <source>
        <strain evidence="1">LY-2023</strain>
        <tissue evidence="1">Leaf</tissue>
    </source>
</reference>
<accession>A0AAN9FWR8</accession>
<protein>
    <submittedName>
        <fullName evidence="1">Uncharacterized protein</fullName>
    </submittedName>
</protein>
<organism evidence="1 2">
    <name type="scientific">Clitoria ternatea</name>
    <name type="common">Butterfly pea</name>
    <dbReference type="NCBI Taxonomy" id="43366"/>
    <lineage>
        <taxon>Eukaryota</taxon>
        <taxon>Viridiplantae</taxon>
        <taxon>Streptophyta</taxon>
        <taxon>Embryophyta</taxon>
        <taxon>Tracheophyta</taxon>
        <taxon>Spermatophyta</taxon>
        <taxon>Magnoliopsida</taxon>
        <taxon>eudicotyledons</taxon>
        <taxon>Gunneridae</taxon>
        <taxon>Pentapetalae</taxon>
        <taxon>rosids</taxon>
        <taxon>fabids</taxon>
        <taxon>Fabales</taxon>
        <taxon>Fabaceae</taxon>
        <taxon>Papilionoideae</taxon>
        <taxon>50 kb inversion clade</taxon>
        <taxon>NPAAA clade</taxon>
        <taxon>indigoferoid/millettioid clade</taxon>
        <taxon>Phaseoleae</taxon>
        <taxon>Clitoria</taxon>
    </lineage>
</organism>
<sequence>MRRNGFLAGKGQLVTVSLKDETEIIGLPLVGPKGGPKSANPNKPSLVKWTAKALLVGHASPSLASFPIPFFIIIPIPSAFTKPTSSTPPSLV</sequence>
<proteinExistence type="predicted"/>
<evidence type="ECO:0000313" key="1">
    <source>
        <dbReference type="EMBL" id="KAK7280483.1"/>
    </source>
</evidence>
<evidence type="ECO:0000313" key="2">
    <source>
        <dbReference type="Proteomes" id="UP001359559"/>
    </source>
</evidence>
<name>A0AAN9FWR8_CLITE</name>
<keyword evidence="2" id="KW-1185">Reference proteome</keyword>
<gene>
    <name evidence="1" type="ORF">RJT34_25547</name>
</gene>